<evidence type="ECO:0000313" key="8">
    <source>
        <dbReference type="Proteomes" id="UP000289437"/>
    </source>
</evidence>
<feature type="transmembrane region" description="Helical" evidence="6">
    <location>
        <begin position="460"/>
        <end position="478"/>
    </location>
</feature>
<evidence type="ECO:0000256" key="1">
    <source>
        <dbReference type="ARBA" id="ARBA00004651"/>
    </source>
</evidence>
<proteinExistence type="predicted"/>
<organism evidence="7 8">
    <name type="scientific">Granulicella sibirica</name>
    <dbReference type="NCBI Taxonomy" id="2479048"/>
    <lineage>
        <taxon>Bacteria</taxon>
        <taxon>Pseudomonadati</taxon>
        <taxon>Acidobacteriota</taxon>
        <taxon>Terriglobia</taxon>
        <taxon>Terriglobales</taxon>
        <taxon>Acidobacteriaceae</taxon>
        <taxon>Granulicella</taxon>
    </lineage>
</organism>
<comment type="subcellular location">
    <subcellularLocation>
        <location evidence="1">Cell membrane</location>
        <topology evidence="1">Multi-pass membrane protein</topology>
    </subcellularLocation>
</comment>
<name>A0A4V1L5X0_9BACT</name>
<comment type="caution">
    <text evidence="7">The sequence shown here is derived from an EMBL/GenBank/DDBJ whole genome shotgun (WGS) entry which is preliminary data.</text>
</comment>
<feature type="transmembrane region" description="Helical" evidence="6">
    <location>
        <begin position="490"/>
        <end position="508"/>
    </location>
</feature>
<dbReference type="Proteomes" id="UP000289437">
    <property type="component" value="Unassembled WGS sequence"/>
</dbReference>
<evidence type="ECO:0008006" key="9">
    <source>
        <dbReference type="Google" id="ProtNLM"/>
    </source>
</evidence>
<keyword evidence="4 6" id="KW-1133">Transmembrane helix</keyword>
<feature type="transmembrane region" description="Helical" evidence="6">
    <location>
        <begin position="435"/>
        <end position="453"/>
    </location>
</feature>
<evidence type="ECO:0000256" key="2">
    <source>
        <dbReference type="ARBA" id="ARBA00022475"/>
    </source>
</evidence>
<dbReference type="RefSeq" id="WP_241654297.1">
    <property type="nucleotide sequence ID" value="NZ_RDSM01000001.1"/>
</dbReference>
<dbReference type="PANTHER" id="PTHR30509">
    <property type="entry name" value="P-HYDROXYBENZOIC ACID EFFLUX PUMP SUBUNIT-RELATED"/>
    <property type="match status" value="1"/>
</dbReference>
<dbReference type="EMBL" id="RDSM01000001">
    <property type="protein sequence ID" value="RXH57234.1"/>
    <property type="molecule type" value="Genomic_DNA"/>
</dbReference>
<dbReference type="GO" id="GO:0005886">
    <property type="term" value="C:plasma membrane"/>
    <property type="evidence" value="ECO:0007669"/>
    <property type="project" value="UniProtKB-SubCell"/>
</dbReference>
<evidence type="ECO:0000256" key="5">
    <source>
        <dbReference type="ARBA" id="ARBA00023136"/>
    </source>
</evidence>
<evidence type="ECO:0000256" key="4">
    <source>
        <dbReference type="ARBA" id="ARBA00022989"/>
    </source>
</evidence>
<sequence>MPAPPSPSWFDRLLQDLQPTPGRMNGALRVVLASVIALILLETLQMPFISIGLYFIFLVGRDSPAVSLRSASFSFAVVALAVIIEFAVVILTDNDPMARILSVALCTFLGAMLVAASSAPALGSAFGLIFCTVIGLWENHATADRLTKTSLYLLGTFSISLGCAVGVEYIFGDRNPADKLQQQRLIRYKALENMFNLYAQGAPKEQRAVAAAAVSRLAVAGQSGMMSLYNTIVERNLKTGVLPIALRVRITLLAQLMDVAAAFGLQNETQDDPAFRARCARIAVECSHLAPGYFTRADELDERDLDTNPTLLDRVEAVLHSILIMPLDLGDIRKQELVALPANKVPFFIPGALRSASSVAFALKISLCATLCYIIYHALDYPGISTCVTTVMVTGLSSTGAIKQKFVFRLLGAIIGGLILGLGAVSLFFPYMDSITSLVVMVIFIAFISAWTAEGPRFNYIGLQIAFSFYSVAFDGFTAPTELAPARDRLIGIMLALAVMWFVFDQIWPVRTVVVMRQGFASVLRAGASVFNIVQNDEPYDQLVRKADSLRDRVGKNIAGLRTMSESVEFDFGADRDLQMHSSELILRGAITAGALFWNQLAVLHSEADADFLTEPGLIAMRERLAGHLNRMADYVTEKIPFPTEDPAALVSPELLASARFGEYAQNTVARFDELQSNVCSMISLKV</sequence>
<dbReference type="AlphaFoldDB" id="A0A4V1L5X0"/>
<feature type="transmembrane region" description="Helical" evidence="6">
    <location>
        <begin position="121"/>
        <end position="137"/>
    </location>
</feature>
<protein>
    <recommendedName>
        <fullName evidence="9">Multidrug resistance protein MdtO</fullName>
    </recommendedName>
</protein>
<reference evidence="8" key="2">
    <citation type="submission" date="2019-02" db="EMBL/GenBank/DDBJ databases">
        <title>Granulicella sibirica sp. nov., a psychrotolerant acidobacterium isolated from an organic soil layer in forested tundra, West Siberia.</title>
        <authorList>
            <person name="Oshkin I.Y."/>
            <person name="Kulichevskaya I.S."/>
            <person name="Rijpstra W.I.C."/>
            <person name="Sinninghe Damste J.S."/>
            <person name="Rakitin A.L."/>
            <person name="Ravin N.V."/>
            <person name="Dedysh S.N."/>
        </authorList>
    </citation>
    <scope>NUCLEOTIDE SEQUENCE [LARGE SCALE GENOMIC DNA]</scope>
    <source>
        <strain evidence="8">AF10</strain>
    </source>
</reference>
<keyword evidence="3 6" id="KW-0812">Transmembrane</keyword>
<reference evidence="7 8" key="1">
    <citation type="submission" date="2018-11" db="EMBL/GenBank/DDBJ databases">
        <authorList>
            <person name="Mardanov A.V."/>
            <person name="Ravin N.V."/>
            <person name="Dedysh S.N."/>
        </authorList>
    </citation>
    <scope>NUCLEOTIDE SEQUENCE [LARGE SCALE GENOMIC DNA]</scope>
    <source>
        <strain evidence="7 8">AF10</strain>
    </source>
</reference>
<keyword evidence="2" id="KW-1003">Cell membrane</keyword>
<keyword evidence="5 6" id="KW-0472">Membrane</keyword>
<evidence type="ECO:0000256" key="6">
    <source>
        <dbReference type="SAM" id="Phobius"/>
    </source>
</evidence>
<feature type="transmembrane region" description="Helical" evidence="6">
    <location>
        <begin position="71"/>
        <end position="91"/>
    </location>
</feature>
<evidence type="ECO:0000256" key="3">
    <source>
        <dbReference type="ARBA" id="ARBA00022692"/>
    </source>
</evidence>
<evidence type="ECO:0000313" key="7">
    <source>
        <dbReference type="EMBL" id="RXH57234.1"/>
    </source>
</evidence>
<feature type="transmembrane region" description="Helical" evidence="6">
    <location>
        <begin position="406"/>
        <end position="429"/>
    </location>
</feature>
<accession>A0A4V1L5X0</accession>
<keyword evidence="8" id="KW-1185">Reference proteome</keyword>
<feature type="transmembrane region" description="Helical" evidence="6">
    <location>
        <begin position="149"/>
        <end position="171"/>
    </location>
</feature>
<feature type="transmembrane region" description="Helical" evidence="6">
    <location>
        <begin position="30"/>
        <end position="59"/>
    </location>
</feature>
<gene>
    <name evidence="7" type="ORF">GRAN_0544</name>
</gene>
<dbReference type="PANTHER" id="PTHR30509:SF9">
    <property type="entry name" value="MULTIDRUG RESISTANCE PROTEIN MDTO"/>
    <property type="match status" value="1"/>
</dbReference>